<evidence type="ECO:0000313" key="2">
    <source>
        <dbReference type="EMBL" id="SBT01322.1"/>
    </source>
</evidence>
<dbReference type="EMBL" id="FLQV01002424">
    <property type="protein sequence ID" value="SBT01322.1"/>
    <property type="molecule type" value="Genomic_DNA"/>
</dbReference>
<sequence>MIQKINDPILGDWDNKYKSLMNLPLKRIYKKFSEYYSYARSENTNCSSSISILSPHSSLLLPVCHKIGKILESSNYIVSLYTSVNINKYCKYLSYFIYEQIKNTSTHNNVQVLYDTLNKIKKNYGLNDDCNIINFNINKEQFDNKKELYFHSEILNWIKSKSTTFGSYYSSVFSNYFNECVDSYKKIIHNNYCDYIQYYNEELDIFLNNFKETKNVLEKKHIGITAEDISLIDKPTCTSEEEGGELAREKSVAQDTDYQTFSTIVSSDTEITQMDSLDTGTDIKSGLVFGITTGIFFLFLLFYKFSPFQSWLHHKIGIINKKFNLEVKKNEFIEDTFDNESMNMYNDMYHIKYHSSENT</sequence>
<reference evidence="3" key="1">
    <citation type="submission" date="2016-05" db="EMBL/GenBank/DDBJ databases">
        <authorList>
            <person name="Naeem Raeece"/>
        </authorList>
    </citation>
    <scope>NUCLEOTIDE SEQUENCE [LARGE SCALE GENOMIC DNA]</scope>
</reference>
<keyword evidence="1" id="KW-0472">Membrane</keyword>
<organism evidence="2 3">
    <name type="scientific">Plasmodium ovale curtisi</name>
    <dbReference type="NCBI Taxonomy" id="864141"/>
    <lineage>
        <taxon>Eukaryota</taxon>
        <taxon>Sar</taxon>
        <taxon>Alveolata</taxon>
        <taxon>Apicomplexa</taxon>
        <taxon>Aconoidasida</taxon>
        <taxon>Haemosporida</taxon>
        <taxon>Plasmodiidae</taxon>
        <taxon>Plasmodium</taxon>
        <taxon>Plasmodium (Plasmodium)</taxon>
    </lineage>
</organism>
<dbReference type="AlphaFoldDB" id="A0A1A8X7U6"/>
<dbReference type="VEuPathDB" id="PlasmoDB:PocGH01_00144700"/>
<feature type="transmembrane region" description="Helical" evidence="1">
    <location>
        <begin position="286"/>
        <end position="305"/>
    </location>
</feature>
<keyword evidence="1" id="KW-1133">Transmembrane helix</keyword>
<accession>A0A1A8X7U6</accession>
<gene>
    <name evidence="2" type="ORF">POVCU1_066070</name>
</gene>
<proteinExistence type="predicted"/>
<dbReference type="Proteomes" id="UP000078546">
    <property type="component" value="Unassembled WGS sequence"/>
</dbReference>
<protein>
    <submittedName>
        <fullName evidence="2">PIR Superfamily Protein</fullName>
    </submittedName>
</protein>
<name>A0A1A8X7U6_PLAOA</name>
<evidence type="ECO:0000313" key="3">
    <source>
        <dbReference type="Proteomes" id="UP000078546"/>
    </source>
</evidence>
<keyword evidence="1" id="KW-0812">Transmembrane</keyword>
<dbReference type="InterPro" id="IPR008780">
    <property type="entry name" value="Plasmodium_Vir"/>
</dbReference>
<dbReference type="Pfam" id="PF05795">
    <property type="entry name" value="Plasmodium_Vir"/>
    <property type="match status" value="1"/>
</dbReference>
<evidence type="ECO:0000256" key="1">
    <source>
        <dbReference type="SAM" id="Phobius"/>
    </source>
</evidence>